<dbReference type="AlphaFoldDB" id="A0A420EIL7"/>
<name>A0A420EIL7_9ACTN</name>
<accession>A0A420EIL7</accession>
<evidence type="ECO:0000313" key="1">
    <source>
        <dbReference type="EMBL" id="RKF20503.1"/>
    </source>
</evidence>
<dbReference type="EMBL" id="RAQQ01000059">
    <property type="protein sequence ID" value="RKF20503.1"/>
    <property type="molecule type" value="Genomic_DNA"/>
</dbReference>
<gene>
    <name evidence="1" type="ORF">D7I43_31820</name>
</gene>
<dbReference type="Proteomes" id="UP000285744">
    <property type="component" value="Unassembled WGS sequence"/>
</dbReference>
<sequence>MGRDHFRTDASYLPDLQAHLDGLLRNRERLRAATDVDDWARAEATPSDEEIARIRRLINRIKGDLDQLTVGERVEVEQAVAIVRRHRAVMLGSPRVRQALPDIRPERSA</sequence>
<evidence type="ECO:0000313" key="2">
    <source>
        <dbReference type="Proteomes" id="UP000285744"/>
    </source>
</evidence>
<dbReference type="OrthoDB" id="8421690at2"/>
<organism evidence="1 2">
    <name type="scientific">Micromonospora globbae</name>
    <dbReference type="NCBI Taxonomy" id="1894969"/>
    <lineage>
        <taxon>Bacteria</taxon>
        <taxon>Bacillati</taxon>
        <taxon>Actinomycetota</taxon>
        <taxon>Actinomycetes</taxon>
        <taxon>Micromonosporales</taxon>
        <taxon>Micromonosporaceae</taxon>
        <taxon>Micromonospora</taxon>
    </lineage>
</organism>
<reference evidence="1 2" key="1">
    <citation type="journal article" date="2018" name="Int. J. Syst. Evol. Microbiol.">
        <title>Micromonospora globbae sp. nov., an endophytic actinomycete isolated from roots of Globba winitii C. H. Wright.</title>
        <authorList>
            <person name="Kuncharoen N."/>
            <person name="Pittayakhajonwut P."/>
            <person name="Tanasupawat S."/>
        </authorList>
    </citation>
    <scope>NUCLEOTIDE SEQUENCE [LARGE SCALE GENOMIC DNA]</scope>
    <source>
        <strain evidence="1 2">WPS1-2</strain>
    </source>
</reference>
<proteinExistence type="predicted"/>
<comment type="caution">
    <text evidence="1">The sequence shown here is derived from an EMBL/GenBank/DDBJ whole genome shotgun (WGS) entry which is preliminary data.</text>
</comment>
<protein>
    <submittedName>
        <fullName evidence="1">Transposase</fullName>
    </submittedName>
</protein>